<evidence type="ECO:0000313" key="1">
    <source>
        <dbReference type="EMBL" id="KAJ4708287.1"/>
    </source>
</evidence>
<sequence>METQNQYEVDLGNLLAFNASHHFPSLPSSREELVKECLQEGTKLVQAIADRLFNLPSTEDVDGPIVKLPPPTTKLPRSKHLPKPKPPTKWELFAQKRGIKKRKKDKVVWDEQTGTWKRCYGYDRVNDDNDIPIIEAKMTDEPGEDPFAKRKGEKKKRVEKQEKNRLQNLKQAAQVGALPSHVQLAATALPITGTQAAPKKIGKHELGDVAGIAATSTASGGKFDRKLPGEKAPKNQGKHRKFLPVVEGAGIGSREKEQTDKVLNKLISKHSHEILNVDKAITMYNVKKEKKNRHKQKKNEPEKSSTSSKLKPKKKPNKKSAMKGSSKKGRAK</sequence>
<name>A0ACC1XAZ4_MELAZ</name>
<reference evidence="1 2" key="1">
    <citation type="journal article" date="2023" name="Science">
        <title>Complex scaffold remodeling in plant triterpene biosynthesis.</title>
        <authorList>
            <person name="De La Pena R."/>
            <person name="Hodgson H."/>
            <person name="Liu J.C."/>
            <person name="Stephenson M.J."/>
            <person name="Martin A.C."/>
            <person name="Owen C."/>
            <person name="Harkess A."/>
            <person name="Leebens-Mack J."/>
            <person name="Jimenez L.E."/>
            <person name="Osbourn A."/>
            <person name="Sattely E.S."/>
        </authorList>
    </citation>
    <scope>NUCLEOTIDE SEQUENCE [LARGE SCALE GENOMIC DNA]</scope>
    <source>
        <strain evidence="2">cv. JPN11</strain>
        <tissue evidence="1">Leaf</tissue>
    </source>
</reference>
<proteinExistence type="predicted"/>
<evidence type="ECO:0000313" key="2">
    <source>
        <dbReference type="Proteomes" id="UP001164539"/>
    </source>
</evidence>
<dbReference type="Proteomes" id="UP001164539">
    <property type="component" value="Chromosome 10"/>
</dbReference>
<dbReference type="EMBL" id="CM051403">
    <property type="protein sequence ID" value="KAJ4708287.1"/>
    <property type="molecule type" value="Genomic_DNA"/>
</dbReference>
<gene>
    <name evidence="1" type="ORF">OWV82_018255</name>
</gene>
<organism evidence="1 2">
    <name type="scientific">Melia azedarach</name>
    <name type="common">Chinaberry tree</name>
    <dbReference type="NCBI Taxonomy" id="155640"/>
    <lineage>
        <taxon>Eukaryota</taxon>
        <taxon>Viridiplantae</taxon>
        <taxon>Streptophyta</taxon>
        <taxon>Embryophyta</taxon>
        <taxon>Tracheophyta</taxon>
        <taxon>Spermatophyta</taxon>
        <taxon>Magnoliopsida</taxon>
        <taxon>eudicotyledons</taxon>
        <taxon>Gunneridae</taxon>
        <taxon>Pentapetalae</taxon>
        <taxon>rosids</taxon>
        <taxon>malvids</taxon>
        <taxon>Sapindales</taxon>
        <taxon>Meliaceae</taxon>
        <taxon>Melia</taxon>
    </lineage>
</organism>
<comment type="caution">
    <text evidence="1">The sequence shown here is derived from an EMBL/GenBank/DDBJ whole genome shotgun (WGS) entry which is preliminary data.</text>
</comment>
<accession>A0ACC1XAZ4</accession>
<keyword evidence="2" id="KW-1185">Reference proteome</keyword>
<protein>
    <submittedName>
        <fullName evidence="1">Ribosome biogenesis regulatory protein</fullName>
    </submittedName>
</protein>